<keyword evidence="1" id="KW-1133">Transmembrane helix</keyword>
<reference evidence="2 3" key="1">
    <citation type="submission" date="2020-08" db="EMBL/GenBank/DDBJ databases">
        <title>Genomic Encyclopedia of Type Strains, Phase IV (KMG-IV): sequencing the most valuable type-strain genomes for metagenomic binning, comparative biology and taxonomic classification.</title>
        <authorList>
            <person name="Goeker M."/>
        </authorList>
    </citation>
    <scope>NUCLEOTIDE SEQUENCE [LARGE SCALE GENOMIC DNA]</scope>
    <source>
        <strain evidence="2 3">DSM 26287</strain>
    </source>
</reference>
<dbReference type="Proteomes" id="UP000537141">
    <property type="component" value="Unassembled WGS sequence"/>
</dbReference>
<dbReference type="RefSeq" id="WP_184424612.1">
    <property type="nucleotide sequence ID" value="NZ_AP027362.1"/>
</dbReference>
<sequence>MINTCLKTLKYFVIFIFVTLILIWLLSPQIAKHYIQQQLTPQALTLAGQSHVRYNPFLSKINVENFVISKNKDIVLAIRKLELGVSLYQLLFDRVYIKQFDLNGLFIKVRKDGKFEEVAGFSLASKATKTANEQASPINYELIIPLLSIKNAKIGYENNDKKLDFIASYLSTKNIVADSKKQSGQFQLNAKIAQGKINISGDINKVADQGTIETNIEMSRFDLSLLSPWLPHNSQIASGLIDINGQQKTNLFGGKIEVMLNNSQVRLEQLALVHNNIAASIDKQVFYAKELALKINNDKTLSVNGSGTYTLDHLAVNNNENKQLLLTSVRKILLPTITIETTGFSPTLTLPSVLINKLIVSDDLTTELPPILRIDQTKFSAVKASKLNTEIDTLTFGGLAIDTYINATKEIENLLPLQLFIASNNATDANKHISNNPSIPNTNVSNSTTSPATSDYQFILNQLSVSDPATINLVDASIKPFYQRKYTIDKFELGPINNHLPHQETTLSIAGQSNKYENFNLTSVNQFFAKKPKYSVKGNINEIDLTDVSPYVSSALKHEIKSGQLNLTIDTQIDNDELSGNTDLLIRHIEFDTQIASAPGVVNTTASMPLNVALDLLKDSDGNVDLSIPISGDINAPEFGLINITTFLVKKASMMAAKDYLMKTFVPYANVVSIAMSAADAILKVRFNDLFFVPKQIQTSVTEDTFVAQFAQLLIDKPDTHVTICPIAVPEDINLKNGTAVIEPEQIEQLNAVSLQRFNSFKTLMIKQHNIPSSRIILCTPSIDTSNNAKPRLSFST</sequence>
<keyword evidence="1" id="KW-0472">Membrane</keyword>
<evidence type="ECO:0000313" key="3">
    <source>
        <dbReference type="Proteomes" id="UP000537141"/>
    </source>
</evidence>
<name>A0A7X0NI72_9GAMM</name>
<protein>
    <recommendedName>
        <fullName evidence="4">DUF748 domain-containing protein</fullName>
    </recommendedName>
</protein>
<dbReference type="AlphaFoldDB" id="A0A7X0NI72"/>
<comment type="caution">
    <text evidence="2">The sequence shown here is derived from an EMBL/GenBank/DDBJ whole genome shotgun (WGS) entry which is preliminary data.</text>
</comment>
<dbReference type="Pfam" id="PF05359">
    <property type="entry name" value="DUF748"/>
    <property type="match status" value="1"/>
</dbReference>
<organism evidence="2 3">
    <name type="scientific">Thalassotalea piscium</name>
    <dbReference type="NCBI Taxonomy" id="1230533"/>
    <lineage>
        <taxon>Bacteria</taxon>
        <taxon>Pseudomonadati</taxon>
        <taxon>Pseudomonadota</taxon>
        <taxon>Gammaproteobacteria</taxon>
        <taxon>Alteromonadales</taxon>
        <taxon>Colwelliaceae</taxon>
        <taxon>Thalassotalea</taxon>
    </lineage>
</organism>
<dbReference type="InterPro" id="IPR008023">
    <property type="entry name" value="DUF748"/>
</dbReference>
<keyword evidence="1" id="KW-0812">Transmembrane</keyword>
<proteinExistence type="predicted"/>
<keyword evidence="3" id="KW-1185">Reference proteome</keyword>
<accession>A0A7X0NI72</accession>
<gene>
    <name evidence="2" type="ORF">HNQ55_002353</name>
</gene>
<feature type="transmembrane region" description="Helical" evidence="1">
    <location>
        <begin position="12"/>
        <end position="31"/>
    </location>
</feature>
<evidence type="ECO:0000313" key="2">
    <source>
        <dbReference type="EMBL" id="MBB6543830.1"/>
    </source>
</evidence>
<dbReference type="EMBL" id="JACHHU010000020">
    <property type="protein sequence ID" value="MBB6543830.1"/>
    <property type="molecule type" value="Genomic_DNA"/>
</dbReference>
<evidence type="ECO:0000256" key="1">
    <source>
        <dbReference type="SAM" id="Phobius"/>
    </source>
</evidence>
<evidence type="ECO:0008006" key="4">
    <source>
        <dbReference type="Google" id="ProtNLM"/>
    </source>
</evidence>